<sequence length="256" mass="29415">MRQKGLMLKTGITQKEQQVTEDEIRRMDPTITAAEAHGGVFALSDPITRSKIYGGKFSQSLLQDLDETSIRINNEGKLILEKHIDNTQRYTQNINSRIAQGSMNLGSYQPVITPEQQRNELMNEGSPRQKQILSRYLNDEFANQEQATDLGQSSFVDDVQPETSLAQEKLSEAQRQKIEVDIISSVNLNTVYDIGALDWDRPRINYIYGRQPFETQQAGYKYDQFCTPVAYLKKPTLHIEGNYDEVLMQQTQRYIR</sequence>
<dbReference type="EMBL" id="SNRW01020371">
    <property type="protein sequence ID" value="KAA6365522.1"/>
    <property type="molecule type" value="Genomic_DNA"/>
</dbReference>
<proteinExistence type="predicted"/>
<comment type="caution">
    <text evidence="1">The sequence shown here is derived from an EMBL/GenBank/DDBJ whole genome shotgun (WGS) entry which is preliminary data.</text>
</comment>
<accession>A0A5J4U6E9</accession>
<organism evidence="1 2">
    <name type="scientific">Streblomastix strix</name>
    <dbReference type="NCBI Taxonomy" id="222440"/>
    <lineage>
        <taxon>Eukaryota</taxon>
        <taxon>Metamonada</taxon>
        <taxon>Preaxostyla</taxon>
        <taxon>Oxymonadida</taxon>
        <taxon>Streblomastigidae</taxon>
        <taxon>Streblomastix</taxon>
    </lineage>
</organism>
<dbReference type="AlphaFoldDB" id="A0A5J4U6E9"/>
<reference evidence="1 2" key="1">
    <citation type="submission" date="2019-03" db="EMBL/GenBank/DDBJ databases">
        <title>Single cell metagenomics reveals metabolic interactions within the superorganism composed of flagellate Streblomastix strix and complex community of Bacteroidetes bacteria on its surface.</title>
        <authorList>
            <person name="Treitli S.C."/>
            <person name="Kolisko M."/>
            <person name="Husnik F."/>
            <person name="Keeling P."/>
            <person name="Hampl V."/>
        </authorList>
    </citation>
    <scope>NUCLEOTIDE SEQUENCE [LARGE SCALE GENOMIC DNA]</scope>
    <source>
        <strain evidence="1">ST1C</strain>
    </source>
</reference>
<gene>
    <name evidence="1" type="ORF">EZS28_038951</name>
</gene>
<evidence type="ECO:0000313" key="1">
    <source>
        <dbReference type="EMBL" id="KAA6365522.1"/>
    </source>
</evidence>
<evidence type="ECO:0000313" key="2">
    <source>
        <dbReference type="Proteomes" id="UP000324800"/>
    </source>
</evidence>
<dbReference type="Proteomes" id="UP000324800">
    <property type="component" value="Unassembled WGS sequence"/>
</dbReference>
<name>A0A5J4U6E9_9EUKA</name>
<protein>
    <submittedName>
        <fullName evidence="1">Uncharacterized protein</fullName>
    </submittedName>
</protein>